<evidence type="ECO:0000256" key="1">
    <source>
        <dbReference type="ARBA" id="ARBA00022801"/>
    </source>
</evidence>
<dbReference type="PANTHER" id="PTHR36845">
    <property type="entry name" value="HYDROLASE, PUTATIVE (AFU_ORTHOLOGUE AFUA_7G05090)-RELATED"/>
    <property type="match status" value="1"/>
</dbReference>
<dbReference type="EMBL" id="BSSQ01000001">
    <property type="protein sequence ID" value="GLX65792.1"/>
    <property type="molecule type" value="Genomic_DNA"/>
</dbReference>
<comment type="similarity">
    <text evidence="2">Belongs to the glycosyl hydrolase 88 family.</text>
</comment>
<evidence type="ECO:0000313" key="3">
    <source>
        <dbReference type="EMBL" id="GLX65792.1"/>
    </source>
</evidence>
<gene>
    <name evidence="3" type="ORF">MU1_01360</name>
</gene>
<keyword evidence="4" id="KW-1185">Reference proteome</keyword>
<keyword evidence="1 3" id="KW-0378">Hydrolase</keyword>
<sequence>MTEQKVNPGLEWDLGWAEEAWSRAEAKIVRNARTIGAAYPNGTKDGHYVRGPEHDWVAGFWPGLLWLAYRENGNEELRRVAEACERQLAETLQTYDLLHHDVGFMFSLSSVAQHRLAEASGRGGDADAKRHALIAANLLAGRYNPQGEFIRAWPNWDEEDHAGWAIIDCLMNLPLLHWAGREIKDPRYKHIAIRHADSVLRDFVRPDGSVCHIFRYDPETGTPIESLAGQGYAADSAWARGASWALYGFALCYRYTGEMRYREAALRVARFFIERLPEDAVPYWDFFLPEADRELMPRDSSAAAIAASGLLELTELLTASEGAGVEDAAWCRISAERIVRSLCDRYAEWGDEHEGLLRHATGYYSRGVYVDESLIYGDYFFVEALAKLRGRKELFW</sequence>
<dbReference type="InterPro" id="IPR052369">
    <property type="entry name" value="UG_Glycosaminoglycan_Hydrolase"/>
</dbReference>
<dbReference type="PANTHER" id="PTHR36845:SF1">
    <property type="entry name" value="HYDROLASE, PUTATIVE (AFU_ORTHOLOGUE AFUA_7G05090)-RELATED"/>
    <property type="match status" value="1"/>
</dbReference>
<dbReference type="InterPro" id="IPR012341">
    <property type="entry name" value="6hp_glycosidase-like_sf"/>
</dbReference>
<organism evidence="3 4">
    <name type="scientific">Paenibacillus glycanilyticus</name>
    <dbReference type="NCBI Taxonomy" id="126569"/>
    <lineage>
        <taxon>Bacteria</taxon>
        <taxon>Bacillati</taxon>
        <taxon>Bacillota</taxon>
        <taxon>Bacilli</taxon>
        <taxon>Bacillales</taxon>
        <taxon>Paenibacillaceae</taxon>
        <taxon>Paenibacillus</taxon>
    </lineage>
</organism>
<evidence type="ECO:0000256" key="2">
    <source>
        <dbReference type="ARBA" id="ARBA00038358"/>
    </source>
</evidence>
<comment type="caution">
    <text evidence="3">The sequence shown here is derived from an EMBL/GenBank/DDBJ whole genome shotgun (WGS) entry which is preliminary data.</text>
</comment>
<dbReference type="Pfam" id="PF07470">
    <property type="entry name" value="Glyco_hydro_88"/>
    <property type="match status" value="1"/>
</dbReference>
<reference evidence="3 4" key="1">
    <citation type="submission" date="2023-03" db="EMBL/GenBank/DDBJ databases">
        <title>Draft genome sequence of the bacteria which degrade cell wall of Tricholomamatutake.</title>
        <authorList>
            <person name="Konishi Y."/>
            <person name="Fukuta Y."/>
            <person name="Shirasaka N."/>
        </authorList>
    </citation>
    <scope>NUCLEOTIDE SEQUENCE [LARGE SCALE GENOMIC DNA]</scope>
    <source>
        <strain evidence="4">mu1</strain>
    </source>
</reference>
<dbReference type="Gene3D" id="1.50.10.10">
    <property type="match status" value="1"/>
</dbReference>
<dbReference type="SUPFAM" id="SSF48208">
    <property type="entry name" value="Six-hairpin glycosidases"/>
    <property type="match status" value="1"/>
</dbReference>
<dbReference type="InterPro" id="IPR008928">
    <property type="entry name" value="6-hairpin_glycosidase_sf"/>
</dbReference>
<protein>
    <submittedName>
        <fullName evidence="3">Glucuronyl hydrolase</fullName>
    </submittedName>
</protein>
<proteinExistence type="inferred from homology"/>
<accession>A0ABQ6G7X4</accession>
<dbReference type="Proteomes" id="UP001157114">
    <property type="component" value="Unassembled WGS sequence"/>
</dbReference>
<evidence type="ECO:0000313" key="4">
    <source>
        <dbReference type="Proteomes" id="UP001157114"/>
    </source>
</evidence>
<dbReference type="RefSeq" id="WP_284236468.1">
    <property type="nucleotide sequence ID" value="NZ_BSSQ01000001.1"/>
</dbReference>
<dbReference type="GO" id="GO:0016787">
    <property type="term" value="F:hydrolase activity"/>
    <property type="evidence" value="ECO:0007669"/>
    <property type="project" value="UniProtKB-KW"/>
</dbReference>
<dbReference type="InterPro" id="IPR010905">
    <property type="entry name" value="Glyco_hydro_88"/>
</dbReference>
<name>A0ABQ6G7X4_9BACL</name>